<evidence type="ECO:0000313" key="8">
    <source>
        <dbReference type="Proteomes" id="UP000266178"/>
    </source>
</evidence>
<keyword evidence="1 4" id="KW-0349">Heme</keyword>
<dbReference type="AlphaFoldDB" id="A0A399F8P7"/>
<dbReference type="InterPro" id="IPR009056">
    <property type="entry name" value="Cyt_c-like_dom"/>
</dbReference>
<reference evidence="7 8" key="1">
    <citation type="submission" date="2018-08" db="EMBL/GenBank/DDBJ databases">
        <title>Meiothermus granaticius genome AF-68 sequencing project.</title>
        <authorList>
            <person name="Da Costa M.S."/>
            <person name="Albuquerque L."/>
            <person name="Raposo P."/>
            <person name="Froufe H.J.C."/>
            <person name="Barroso C.S."/>
            <person name="Egas C."/>
        </authorList>
    </citation>
    <scope>NUCLEOTIDE SEQUENCE [LARGE SCALE GENOMIC DNA]</scope>
    <source>
        <strain evidence="7 8">AF-68</strain>
    </source>
</reference>
<evidence type="ECO:0000313" key="7">
    <source>
        <dbReference type="EMBL" id="RIH92075.1"/>
    </source>
</evidence>
<dbReference type="OrthoDB" id="7933886at2"/>
<organism evidence="7 8">
    <name type="scientific">Meiothermus granaticius NBRC 107808</name>
    <dbReference type="NCBI Taxonomy" id="1227551"/>
    <lineage>
        <taxon>Bacteria</taxon>
        <taxon>Thermotogati</taxon>
        <taxon>Deinococcota</taxon>
        <taxon>Deinococci</taxon>
        <taxon>Thermales</taxon>
        <taxon>Thermaceae</taxon>
        <taxon>Meiothermus</taxon>
    </lineage>
</organism>
<dbReference type="Gene3D" id="1.10.760.10">
    <property type="entry name" value="Cytochrome c-like domain"/>
    <property type="match status" value="1"/>
</dbReference>
<proteinExistence type="predicted"/>
<evidence type="ECO:0000256" key="5">
    <source>
        <dbReference type="SAM" id="SignalP"/>
    </source>
</evidence>
<keyword evidence="8" id="KW-1185">Reference proteome</keyword>
<dbReference type="GO" id="GO:0009055">
    <property type="term" value="F:electron transfer activity"/>
    <property type="evidence" value="ECO:0007669"/>
    <property type="project" value="InterPro"/>
</dbReference>
<gene>
    <name evidence="7" type="primary">tsdA_3</name>
    <name evidence="7" type="ORF">Mgrana_02045</name>
</gene>
<sequence>MNRYLSVGIFAAGLGLCAVAAQPQSGGFTAAQATQGQAIYANHCASCHGAKLQGGAGPALSGSTFASTWESGGKTADDLYYIIHTQMPLTAPGSLSEAQYLSVTAYILQQNGYKPGNVALSSKNLKSVKLTKK</sequence>
<accession>A0A399F8P7</accession>
<keyword evidence="2 4" id="KW-0479">Metal-binding</keyword>
<dbReference type="PANTHER" id="PTHR35008:SF8">
    <property type="entry name" value="ALCOHOL DEHYDROGENASE CYTOCHROME C SUBUNIT"/>
    <property type="match status" value="1"/>
</dbReference>
<comment type="caution">
    <text evidence="7">The sequence shown here is derived from an EMBL/GenBank/DDBJ whole genome shotgun (WGS) entry which is preliminary data.</text>
</comment>
<feature type="domain" description="Cytochrome c" evidence="6">
    <location>
        <begin position="31"/>
        <end position="111"/>
    </location>
</feature>
<dbReference type="SUPFAM" id="SSF46626">
    <property type="entry name" value="Cytochrome c"/>
    <property type="match status" value="1"/>
</dbReference>
<evidence type="ECO:0000256" key="3">
    <source>
        <dbReference type="ARBA" id="ARBA00023004"/>
    </source>
</evidence>
<dbReference type="InterPro" id="IPR051459">
    <property type="entry name" value="Cytochrome_c-type_DH"/>
</dbReference>
<feature type="signal peptide" evidence="5">
    <location>
        <begin position="1"/>
        <end position="20"/>
    </location>
</feature>
<feature type="chain" id="PRO_5017270659" evidence="5">
    <location>
        <begin position="21"/>
        <end position="133"/>
    </location>
</feature>
<evidence type="ECO:0000259" key="6">
    <source>
        <dbReference type="PROSITE" id="PS51007"/>
    </source>
</evidence>
<dbReference type="Pfam" id="PF13442">
    <property type="entry name" value="Cytochrome_CBB3"/>
    <property type="match status" value="1"/>
</dbReference>
<keyword evidence="7" id="KW-0560">Oxidoreductase</keyword>
<keyword evidence="3 4" id="KW-0408">Iron</keyword>
<evidence type="ECO:0000256" key="2">
    <source>
        <dbReference type="ARBA" id="ARBA00022723"/>
    </source>
</evidence>
<dbReference type="Proteomes" id="UP000266178">
    <property type="component" value="Unassembled WGS sequence"/>
</dbReference>
<evidence type="ECO:0000256" key="1">
    <source>
        <dbReference type="ARBA" id="ARBA00022617"/>
    </source>
</evidence>
<dbReference type="PROSITE" id="PS51007">
    <property type="entry name" value="CYTC"/>
    <property type="match status" value="1"/>
</dbReference>
<dbReference type="EMBL" id="QWLB01000026">
    <property type="protein sequence ID" value="RIH92075.1"/>
    <property type="molecule type" value="Genomic_DNA"/>
</dbReference>
<protein>
    <submittedName>
        <fullName evidence="7">Thiosulfate dehydrogenase</fullName>
        <ecNumber evidence="7">1.8.2.2</ecNumber>
    </submittedName>
</protein>
<dbReference type="RefSeq" id="WP_119357531.1">
    <property type="nucleotide sequence ID" value="NZ_BJXM01000001.1"/>
</dbReference>
<dbReference type="GO" id="GO:0020037">
    <property type="term" value="F:heme binding"/>
    <property type="evidence" value="ECO:0007669"/>
    <property type="project" value="InterPro"/>
</dbReference>
<evidence type="ECO:0000256" key="4">
    <source>
        <dbReference type="PROSITE-ProRule" id="PRU00433"/>
    </source>
</evidence>
<dbReference type="PANTHER" id="PTHR35008">
    <property type="entry name" value="BLL4482 PROTEIN-RELATED"/>
    <property type="match status" value="1"/>
</dbReference>
<dbReference type="GO" id="GO:0046872">
    <property type="term" value="F:metal ion binding"/>
    <property type="evidence" value="ECO:0007669"/>
    <property type="project" value="UniProtKB-KW"/>
</dbReference>
<dbReference type="InterPro" id="IPR036909">
    <property type="entry name" value="Cyt_c-like_dom_sf"/>
</dbReference>
<dbReference type="GO" id="GO:0050338">
    <property type="term" value="F:thiosulfate dehydrogenase activity"/>
    <property type="evidence" value="ECO:0007669"/>
    <property type="project" value="UniProtKB-EC"/>
</dbReference>
<keyword evidence="5" id="KW-0732">Signal</keyword>
<name>A0A399F8P7_9DEIN</name>
<dbReference type="EC" id="1.8.2.2" evidence="7"/>